<keyword evidence="1" id="KW-0175">Coiled coil</keyword>
<dbReference type="Pfam" id="PF18933">
    <property type="entry name" value="PsbP_2"/>
    <property type="match status" value="1"/>
</dbReference>
<comment type="caution">
    <text evidence="3">The sequence shown here is derived from an EMBL/GenBank/DDBJ whole genome shotgun (WGS) entry which is preliminary data.</text>
</comment>
<evidence type="ECO:0000313" key="4">
    <source>
        <dbReference type="Proteomes" id="UP000315689"/>
    </source>
</evidence>
<dbReference type="Proteomes" id="UP000315689">
    <property type="component" value="Unassembled WGS sequence"/>
</dbReference>
<accession>A0A554LHQ1</accession>
<feature type="transmembrane region" description="Helical" evidence="2">
    <location>
        <begin position="12"/>
        <end position="34"/>
    </location>
</feature>
<keyword evidence="2" id="KW-1133">Transmembrane helix</keyword>
<reference evidence="3 4" key="1">
    <citation type="submission" date="2017-07" db="EMBL/GenBank/DDBJ databases">
        <title>Mechanisms for carbon and nitrogen cycling indicate functional differentiation within the Candidate Phyla Radiation.</title>
        <authorList>
            <person name="Danczak R.E."/>
            <person name="Johnston M.D."/>
            <person name="Kenah C."/>
            <person name="Slattery M."/>
            <person name="Wrighton K.C."/>
            <person name="Wilkins M.J."/>
        </authorList>
    </citation>
    <scope>NUCLEOTIDE SEQUENCE [LARGE SCALE GENOMIC DNA]</scope>
    <source>
        <strain evidence="3">Licking1014_7</strain>
    </source>
</reference>
<keyword evidence="2" id="KW-0812">Transmembrane</keyword>
<evidence type="ECO:0000256" key="2">
    <source>
        <dbReference type="SAM" id="Phobius"/>
    </source>
</evidence>
<feature type="coiled-coil region" evidence="1">
    <location>
        <begin position="35"/>
        <end position="62"/>
    </location>
</feature>
<dbReference type="AlphaFoldDB" id="A0A554LHQ1"/>
<gene>
    <name evidence="3" type="ORF">CEN89_735</name>
</gene>
<evidence type="ECO:0000313" key="3">
    <source>
        <dbReference type="EMBL" id="TSC92370.1"/>
    </source>
</evidence>
<organism evidence="3 4">
    <name type="scientific">Candidatus Berkelbacteria bacterium Licking1014_7</name>
    <dbReference type="NCBI Taxonomy" id="2017147"/>
    <lineage>
        <taxon>Bacteria</taxon>
        <taxon>Candidatus Berkelbacteria</taxon>
    </lineage>
</organism>
<sequence>MEESTNKSGMSTGMVIGIAVIVAIVFGGGAYAYVNNKATKEKDDLNAQITELQSQVSSAAIATTTPSSTTSATADATANWKTYTNSTYGFSFKYPSDWTATESTTYPGALISVGVDTPSRKVTNKCHEDGCDSPNSMSVHYYDSIMNKDSEGGYSSLLNYLKVNSGNDEKRYSSYTAAKVGTENGYKAIAGKNTFGGGTYYFVEKSDKKVLEVWMFDGDKEVTPTIDSQILASFQFTK</sequence>
<protein>
    <submittedName>
        <fullName evidence="3">Uncharacterized protein</fullName>
    </submittedName>
</protein>
<proteinExistence type="predicted"/>
<dbReference type="EMBL" id="VMGK01000032">
    <property type="protein sequence ID" value="TSC92370.1"/>
    <property type="molecule type" value="Genomic_DNA"/>
</dbReference>
<keyword evidence="2" id="KW-0472">Membrane</keyword>
<evidence type="ECO:0000256" key="1">
    <source>
        <dbReference type="SAM" id="Coils"/>
    </source>
</evidence>
<name>A0A554LHQ1_9BACT</name>